<dbReference type="InterPro" id="IPR036866">
    <property type="entry name" value="RibonucZ/Hydroxyglut_hydro"/>
</dbReference>
<keyword evidence="3 6" id="KW-0812">Transmembrane</keyword>
<evidence type="ECO:0000313" key="8">
    <source>
        <dbReference type="EMBL" id="ROS00286.1"/>
    </source>
</evidence>
<name>A0A3N2DKG9_9GAMM</name>
<evidence type="ECO:0000256" key="6">
    <source>
        <dbReference type="SAM" id="Phobius"/>
    </source>
</evidence>
<keyword evidence="9" id="KW-1185">Reference proteome</keyword>
<feature type="domain" description="Metallo-beta-lactamase" evidence="7">
    <location>
        <begin position="523"/>
        <end position="713"/>
    </location>
</feature>
<dbReference type="EMBL" id="RKHR01000005">
    <property type="protein sequence ID" value="ROS00286.1"/>
    <property type="molecule type" value="Genomic_DNA"/>
</dbReference>
<evidence type="ECO:0000256" key="4">
    <source>
        <dbReference type="ARBA" id="ARBA00022989"/>
    </source>
</evidence>
<dbReference type="CDD" id="cd07731">
    <property type="entry name" value="ComA-like_MBL-fold"/>
    <property type="match status" value="1"/>
</dbReference>
<feature type="transmembrane region" description="Helical" evidence="6">
    <location>
        <begin position="457"/>
        <end position="483"/>
    </location>
</feature>
<feature type="transmembrane region" description="Helical" evidence="6">
    <location>
        <begin position="405"/>
        <end position="429"/>
    </location>
</feature>
<dbReference type="InterPro" id="IPR001279">
    <property type="entry name" value="Metallo-B-lactamas"/>
</dbReference>
<dbReference type="GO" id="GO:0030420">
    <property type="term" value="P:establishment of competence for transformation"/>
    <property type="evidence" value="ECO:0007669"/>
    <property type="project" value="InterPro"/>
</dbReference>
<evidence type="ECO:0000256" key="2">
    <source>
        <dbReference type="ARBA" id="ARBA00022475"/>
    </source>
</evidence>
<gene>
    <name evidence="8" type="ORF">EDC56_2932</name>
</gene>
<comment type="subcellular location">
    <subcellularLocation>
        <location evidence="1">Cell membrane</location>
        <topology evidence="1">Multi-pass membrane protein</topology>
    </subcellularLocation>
</comment>
<sequence>MKSILTLSITILMVGCLLPRSPPPSAFLLLIVGCWLLGLLFRNRATYSALMVITVSLSTLCWHMYTDIKGLHWSYLNDDTVEVSGQLVSIVERQWRYGQPLRRFEFRVTELHRHAVEYERTVVGRKLLVSLYGDVAGGDITLGQHYRMKVKIKPLQGLNNEHGFDYVRHMLAQGVVARATVVRDQAMLRLADSIDRYSLRAVVRSRLYDLTEGMSMQPVLMALAVGDRTLLSDDDRERLVNLGLAHLLAVSGLHIGLAAMLGYWLVFGLARLLCWPLSWIRLDLLMALSSAGAAFYYALLAGFTVSAVRALIMVSVVLICRVAWRRIQPMQGWLLALWLTMLYEPLQVYSAGLWLSFVAVLGLMYLGLGRRGGWWWPQLGLFFVMLVPSSLFFSKVSVISPLLNVLAVPFISLLIVPAVLLASLLAFVAPELALGLLSLINQGLAFAWQGLMWLDGWAMTTVALAAIPRFVYCAVVVAVLLLLMPRGLPGRWLAMVMVLPLPLLWLADPTRPVAQVTVLDVGQGLAVVVMSRNSVVVYDTGFGDGKAHAIGGRVVADFLQANGVTRIDRLVVSHGDNDHAGGLGELLRRFDVSAVVTPDEHLLAKHQVNFIRCQPGLNWTYDVVSFQVLSPMPEMAELNDNNRSCVLKVLIGKRSVLLPGDIERESELHLIAENNKALQADVLLVPHHGSKTSSTGGFLGAVQPQLAVVSAGRFNRFGHPHQKVLNRYRARAIEVVNTAYSGQLTLIVDRPGDDFRVERYLSSYRRYWQL</sequence>
<organism evidence="8 9">
    <name type="scientific">Sinobacterium caligoides</name>
    <dbReference type="NCBI Taxonomy" id="933926"/>
    <lineage>
        <taxon>Bacteria</taxon>
        <taxon>Pseudomonadati</taxon>
        <taxon>Pseudomonadota</taxon>
        <taxon>Gammaproteobacteria</taxon>
        <taxon>Cellvibrionales</taxon>
        <taxon>Spongiibacteraceae</taxon>
        <taxon>Sinobacterium</taxon>
    </lineage>
</organism>
<evidence type="ECO:0000256" key="3">
    <source>
        <dbReference type="ARBA" id="ARBA00022692"/>
    </source>
</evidence>
<evidence type="ECO:0000256" key="1">
    <source>
        <dbReference type="ARBA" id="ARBA00004651"/>
    </source>
</evidence>
<dbReference type="SUPFAM" id="SSF56281">
    <property type="entry name" value="Metallo-hydrolase/oxidoreductase"/>
    <property type="match status" value="1"/>
</dbReference>
<accession>A0A3N2DKG9</accession>
<dbReference type="SMART" id="SM00849">
    <property type="entry name" value="Lactamase_B"/>
    <property type="match status" value="1"/>
</dbReference>
<comment type="caution">
    <text evidence="8">The sequence shown here is derived from an EMBL/GenBank/DDBJ whole genome shotgun (WGS) entry which is preliminary data.</text>
</comment>
<reference evidence="8 9" key="1">
    <citation type="submission" date="2018-11" db="EMBL/GenBank/DDBJ databases">
        <title>Genomic Encyclopedia of Type Strains, Phase IV (KMG-IV): sequencing the most valuable type-strain genomes for metagenomic binning, comparative biology and taxonomic classification.</title>
        <authorList>
            <person name="Goeker M."/>
        </authorList>
    </citation>
    <scope>NUCLEOTIDE SEQUENCE [LARGE SCALE GENOMIC DNA]</scope>
    <source>
        <strain evidence="8 9">DSM 100316</strain>
    </source>
</reference>
<dbReference type="InterPro" id="IPR025405">
    <property type="entry name" value="DUF4131"/>
</dbReference>
<dbReference type="InterPro" id="IPR035681">
    <property type="entry name" value="ComA-like_MBL"/>
</dbReference>
<protein>
    <submittedName>
        <fullName evidence="8">Competence protein ComEC</fullName>
    </submittedName>
</protein>
<dbReference type="Pfam" id="PF13567">
    <property type="entry name" value="DUF4131"/>
    <property type="match status" value="1"/>
</dbReference>
<dbReference type="Pfam" id="PF03772">
    <property type="entry name" value="Competence"/>
    <property type="match status" value="1"/>
</dbReference>
<dbReference type="PANTHER" id="PTHR30619">
    <property type="entry name" value="DNA INTERNALIZATION/COMPETENCE PROTEIN COMEC/REC2"/>
    <property type="match status" value="1"/>
</dbReference>
<dbReference type="GO" id="GO:0005886">
    <property type="term" value="C:plasma membrane"/>
    <property type="evidence" value="ECO:0007669"/>
    <property type="project" value="UniProtKB-SubCell"/>
</dbReference>
<dbReference type="Proteomes" id="UP000275394">
    <property type="component" value="Unassembled WGS sequence"/>
</dbReference>
<dbReference type="InterPro" id="IPR052159">
    <property type="entry name" value="Competence_DNA_uptake"/>
</dbReference>
<dbReference type="InterPro" id="IPR004477">
    <property type="entry name" value="ComEC_N"/>
</dbReference>
<feature type="transmembrane region" description="Helical" evidence="6">
    <location>
        <begin position="26"/>
        <end position="41"/>
    </location>
</feature>
<dbReference type="Pfam" id="PF00753">
    <property type="entry name" value="Lactamase_B"/>
    <property type="match status" value="1"/>
</dbReference>
<dbReference type="InterPro" id="IPR004797">
    <property type="entry name" value="Competence_ComEC/Rec2"/>
</dbReference>
<keyword evidence="5 6" id="KW-0472">Membrane</keyword>
<dbReference type="NCBIfam" id="TIGR00361">
    <property type="entry name" value="ComEC_Rec2"/>
    <property type="match status" value="1"/>
</dbReference>
<feature type="transmembrane region" description="Helical" evidence="6">
    <location>
        <begin position="374"/>
        <end position="393"/>
    </location>
</feature>
<dbReference type="Gene3D" id="3.60.15.10">
    <property type="entry name" value="Ribonuclease Z/Hydroxyacylglutathione hydrolase-like"/>
    <property type="match status" value="1"/>
</dbReference>
<keyword evidence="4 6" id="KW-1133">Transmembrane helix</keyword>
<evidence type="ECO:0000256" key="5">
    <source>
        <dbReference type="ARBA" id="ARBA00023136"/>
    </source>
</evidence>
<proteinExistence type="predicted"/>
<dbReference type="PANTHER" id="PTHR30619:SF1">
    <property type="entry name" value="RECOMBINATION PROTEIN 2"/>
    <property type="match status" value="1"/>
</dbReference>
<keyword evidence="2" id="KW-1003">Cell membrane</keyword>
<feature type="transmembrane region" description="Helical" evidence="6">
    <location>
        <begin position="305"/>
        <end position="324"/>
    </location>
</feature>
<dbReference type="NCBIfam" id="TIGR00360">
    <property type="entry name" value="ComEC_N-term"/>
    <property type="match status" value="1"/>
</dbReference>
<dbReference type="RefSeq" id="WP_162844199.1">
    <property type="nucleotide sequence ID" value="NZ_RKHR01000005.1"/>
</dbReference>
<feature type="transmembrane region" description="Helical" evidence="6">
    <location>
        <begin position="244"/>
        <end position="267"/>
    </location>
</feature>
<evidence type="ECO:0000313" key="9">
    <source>
        <dbReference type="Proteomes" id="UP000275394"/>
    </source>
</evidence>
<dbReference type="PROSITE" id="PS51257">
    <property type="entry name" value="PROKAR_LIPOPROTEIN"/>
    <property type="match status" value="1"/>
</dbReference>
<dbReference type="AlphaFoldDB" id="A0A3N2DKG9"/>
<evidence type="ECO:0000259" key="7">
    <source>
        <dbReference type="SMART" id="SM00849"/>
    </source>
</evidence>